<dbReference type="Pfam" id="PF00239">
    <property type="entry name" value="Resolvase"/>
    <property type="match status" value="1"/>
</dbReference>
<sequence length="554" mass="60854">MIKVRCAIYTRKSSEEGLEQDFNSLHAQREACAAYIRSQASEGWTLLAREYDDGGISGGTLERPALQCLLGDIAAGLIDIVVVYKVDRLTRSLLDFSKLVETFDRHGVSFVSVTQSFNTTTSMGRLTLNMLLSFAQFEREVTAERIRDKIAASKARGMWMGGVPPLGYRPDGRSLAIVEDHAALIRNIYARYLELGCVRRLADALERRGVRAPQRVTTKGKAYGGGVLSRGQLYFMLRNPIYAGDIAHRDTVYPGLHEAIVSRESWAEVQDLLARNRQGRRSGGRAQSEALLAGCIVDAGGQPMASTHTTKGTVRYRYYVSKDLHHRRAADGVRVPGREIEALVKETAAQLFAEPWTLVAELGIPPSPALMRQLGETCAEAAGQLRSRRGGPLRELLREVRVHGDRLEIALSRRALAQQLGASALVAEETEDTALVLTAPYRLTRSGNTLRLIQGDGARISAVPDTALVRLIILARQWWDQLAQGEIDVTTLAGQAGYTPSYVTRVVRLAFLSPKVVEAVLAGRQHSRLSPATVRSSIELPAAWAEQEAMFLVG</sequence>
<dbReference type="EMBL" id="JBHLTL010000001">
    <property type="protein sequence ID" value="MFC0588255.1"/>
    <property type="molecule type" value="Genomic_DNA"/>
</dbReference>
<dbReference type="Pfam" id="PF07508">
    <property type="entry name" value="Recombinase"/>
    <property type="match status" value="1"/>
</dbReference>
<dbReference type="PROSITE" id="PS51737">
    <property type="entry name" value="RECOMBINASE_DNA_BIND"/>
    <property type="match status" value="1"/>
</dbReference>
<feature type="domain" description="Resolvase/invertase-type recombinase catalytic" evidence="1">
    <location>
        <begin position="5"/>
        <end position="157"/>
    </location>
</feature>
<dbReference type="InterPro" id="IPR050639">
    <property type="entry name" value="SSR_resolvase"/>
</dbReference>
<dbReference type="Gene3D" id="3.40.50.1390">
    <property type="entry name" value="Resolvase, N-terminal catalytic domain"/>
    <property type="match status" value="1"/>
</dbReference>
<dbReference type="PANTHER" id="PTHR30461">
    <property type="entry name" value="DNA-INVERTASE FROM LAMBDOID PROPHAGE"/>
    <property type="match status" value="1"/>
</dbReference>
<dbReference type="SMART" id="SM00857">
    <property type="entry name" value="Resolvase"/>
    <property type="match status" value="1"/>
</dbReference>
<keyword evidence="4" id="KW-1185">Reference proteome</keyword>
<comment type="caution">
    <text evidence="3">The sequence shown here is derived from an EMBL/GenBank/DDBJ whole genome shotgun (WGS) entry which is preliminary data.</text>
</comment>
<dbReference type="InterPro" id="IPR038109">
    <property type="entry name" value="DNA_bind_recomb_sf"/>
</dbReference>
<dbReference type="CDD" id="cd03768">
    <property type="entry name" value="SR_ResInv"/>
    <property type="match status" value="1"/>
</dbReference>
<dbReference type="InterPro" id="IPR011109">
    <property type="entry name" value="DNA_bind_recombinase_dom"/>
</dbReference>
<name>A0ABV6PEJ8_9SPHN</name>
<evidence type="ECO:0000313" key="3">
    <source>
        <dbReference type="EMBL" id="MFC0588255.1"/>
    </source>
</evidence>
<dbReference type="Proteomes" id="UP001589943">
    <property type="component" value="Unassembled WGS sequence"/>
</dbReference>
<evidence type="ECO:0000259" key="2">
    <source>
        <dbReference type="PROSITE" id="PS51737"/>
    </source>
</evidence>
<dbReference type="InterPro" id="IPR036162">
    <property type="entry name" value="Resolvase-like_N_sf"/>
</dbReference>
<dbReference type="RefSeq" id="WP_379479762.1">
    <property type="nucleotide sequence ID" value="NZ_JBHLTL010000001.1"/>
</dbReference>
<dbReference type="PROSITE" id="PS51736">
    <property type="entry name" value="RECOMBINASES_3"/>
    <property type="match status" value="1"/>
</dbReference>
<dbReference type="PANTHER" id="PTHR30461:SF23">
    <property type="entry name" value="DNA RECOMBINASE-RELATED"/>
    <property type="match status" value="1"/>
</dbReference>
<evidence type="ECO:0000259" key="1">
    <source>
        <dbReference type="PROSITE" id="PS51736"/>
    </source>
</evidence>
<dbReference type="Gene3D" id="3.90.1750.20">
    <property type="entry name" value="Putative Large Serine Recombinase, Chain B, Domain 2"/>
    <property type="match status" value="1"/>
</dbReference>
<reference evidence="3 4" key="1">
    <citation type="submission" date="2024-09" db="EMBL/GenBank/DDBJ databases">
        <authorList>
            <person name="Sun Q."/>
            <person name="Mori K."/>
        </authorList>
    </citation>
    <scope>NUCLEOTIDE SEQUENCE [LARGE SCALE GENOMIC DNA]</scope>
    <source>
        <strain evidence="3 4">NCAIM B.02537</strain>
    </source>
</reference>
<accession>A0ABV6PEJ8</accession>
<gene>
    <name evidence="3" type="ORF">ACFFF7_02400</name>
</gene>
<dbReference type="InterPro" id="IPR006119">
    <property type="entry name" value="Resolv_N"/>
</dbReference>
<proteinExistence type="predicted"/>
<protein>
    <submittedName>
        <fullName evidence="3">Recombinase family protein</fullName>
    </submittedName>
</protein>
<dbReference type="SUPFAM" id="SSF53041">
    <property type="entry name" value="Resolvase-like"/>
    <property type="match status" value="1"/>
</dbReference>
<organism evidence="3 4">
    <name type="scientific">Novosphingobium aquiterrae</name>
    <dbReference type="NCBI Taxonomy" id="624388"/>
    <lineage>
        <taxon>Bacteria</taxon>
        <taxon>Pseudomonadati</taxon>
        <taxon>Pseudomonadota</taxon>
        <taxon>Alphaproteobacteria</taxon>
        <taxon>Sphingomonadales</taxon>
        <taxon>Sphingomonadaceae</taxon>
        <taxon>Novosphingobium</taxon>
    </lineage>
</organism>
<feature type="domain" description="Recombinase" evidence="2">
    <location>
        <begin position="165"/>
        <end position="279"/>
    </location>
</feature>
<evidence type="ECO:0000313" key="4">
    <source>
        <dbReference type="Proteomes" id="UP001589943"/>
    </source>
</evidence>